<dbReference type="GO" id="GO:0004065">
    <property type="term" value="F:arylsulfatase activity"/>
    <property type="evidence" value="ECO:0007669"/>
    <property type="project" value="UniProtKB-EC"/>
</dbReference>
<dbReference type="GO" id="GO:0046872">
    <property type="term" value="F:metal ion binding"/>
    <property type="evidence" value="ECO:0007669"/>
    <property type="project" value="UniProtKB-KW"/>
</dbReference>
<feature type="signal peptide" evidence="7">
    <location>
        <begin position="1"/>
        <end position="24"/>
    </location>
</feature>
<keyword evidence="5 8" id="KW-0378">Hydrolase</keyword>
<reference evidence="8 9" key="1">
    <citation type="submission" date="2018-06" db="EMBL/GenBank/DDBJ databases">
        <authorList>
            <consortium name="Pathogen Informatics"/>
            <person name="Doyle S."/>
        </authorList>
    </citation>
    <scope>NUCLEOTIDE SEQUENCE [LARGE SCALE GENOMIC DNA]</scope>
    <source>
        <strain evidence="8 9">NCTC9075</strain>
    </source>
</reference>
<dbReference type="EC" id="3.1.6.1" evidence="8"/>
<dbReference type="InterPro" id="IPR017850">
    <property type="entry name" value="Alkaline_phosphatase_core_sf"/>
</dbReference>
<dbReference type="Proteomes" id="UP000254181">
    <property type="component" value="Unassembled WGS sequence"/>
</dbReference>
<evidence type="ECO:0000313" key="9">
    <source>
        <dbReference type="Proteomes" id="UP000254181"/>
    </source>
</evidence>
<proteinExistence type="inferred from homology"/>
<dbReference type="Gene3D" id="3.40.720.10">
    <property type="entry name" value="Alkaline Phosphatase, subunit A"/>
    <property type="match status" value="1"/>
</dbReference>
<evidence type="ECO:0000256" key="1">
    <source>
        <dbReference type="ARBA" id="ARBA00001913"/>
    </source>
</evidence>
<sequence>MEFSFSPKLLVVAVAAALPLIASAADTPSTATARKGFAGYDHPNQYLVKPATTIADNMMPVMQHPAQDKETQQKLAELEKKTGKKPNVVVFLLDDVGWMDVGFNGGGVAVGNPTPDIDAVASQGLILTSAYSQPSFFPNPRHDSHRTILHPPRHSDAANVRATGRSARVNHAAAVAARSGLHHPGYREMAYGGKQRVAAAERWL</sequence>
<keyword evidence="3" id="KW-0479">Metal-binding</keyword>
<evidence type="ECO:0000256" key="2">
    <source>
        <dbReference type="ARBA" id="ARBA00008779"/>
    </source>
</evidence>
<gene>
    <name evidence="8" type="primary">aslA_1</name>
    <name evidence="8" type="ORF">NCTC9075_06725</name>
</gene>
<evidence type="ECO:0000256" key="4">
    <source>
        <dbReference type="ARBA" id="ARBA00022729"/>
    </source>
</evidence>
<keyword evidence="4 7" id="KW-0732">Signal</keyword>
<evidence type="ECO:0000256" key="3">
    <source>
        <dbReference type="ARBA" id="ARBA00022723"/>
    </source>
</evidence>
<name>A0A377KHN6_ECOLX</name>
<dbReference type="PANTHER" id="PTHR42693:SF42">
    <property type="entry name" value="ARYLSULFATASE G"/>
    <property type="match status" value="1"/>
</dbReference>
<evidence type="ECO:0000313" key="8">
    <source>
        <dbReference type="EMBL" id="STP23192.1"/>
    </source>
</evidence>
<dbReference type="PANTHER" id="PTHR42693">
    <property type="entry name" value="ARYLSULFATASE FAMILY MEMBER"/>
    <property type="match status" value="1"/>
</dbReference>
<dbReference type="SUPFAM" id="SSF53649">
    <property type="entry name" value="Alkaline phosphatase-like"/>
    <property type="match status" value="1"/>
</dbReference>
<organism evidence="8 9">
    <name type="scientific">Escherichia coli</name>
    <dbReference type="NCBI Taxonomy" id="562"/>
    <lineage>
        <taxon>Bacteria</taxon>
        <taxon>Pseudomonadati</taxon>
        <taxon>Pseudomonadota</taxon>
        <taxon>Gammaproteobacteria</taxon>
        <taxon>Enterobacterales</taxon>
        <taxon>Enterobacteriaceae</taxon>
        <taxon>Escherichia</taxon>
    </lineage>
</organism>
<evidence type="ECO:0000256" key="7">
    <source>
        <dbReference type="SAM" id="SignalP"/>
    </source>
</evidence>
<feature type="chain" id="PRO_5016779620" evidence="7">
    <location>
        <begin position="25"/>
        <end position="204"/>
    </location>
</feature>
<comment type="cofactor">
    <cofactor evidence="1">
        <name>Ca(2+)</name>
        <dbReference type="ChEBI" id="CHEBI:29108"/>
    </cofactor>
</comment>
<dbReference type="AlphaFoldDB" id="A0A377KHN6"/>
<accession>A0A377KHN6</accession>
<protein>
    <submittedName>
        <fullName evidence="8">Arylsulfatase</fullName>
        <ecNumber evidence="8">3.1.6.1</ecNumber>
    </submittedName>
</protein>
<evidence type="ECO:0000256" key="5">
    <source>
        <dbReference type="ARBA" id="ARBA00022801"/>
    </source>
</evidence>
<comment type="similarity">
    <text evidence="2">Belongs to the sulfatase family.</text>
</comment>
<evidence type="ECO:0000256" key="6">
    <source>
        <dbReference type="ARBA" id="ARBA00022837"/>
    </source>
</evidence>
<dbReference type="EMBL" id="UGEM01000004">
    <property type="protein sequence ID" value="STP23192.1"/>
    <property type="molecule type" value="Genomic_DNA"/>
</dbReference>
<keyword evidence="6" id="KW-0106">Calcium</keyword>
<dbReference type="InterPro" id="IPR050738">
    <property type="entry name" value="Sulfatase"/>
</dbReference>